<gene>
    <name evidence="2" type="ORF">KX928_01155</name>
</gene>
<protein>
    <submittedName>
        <fullName evidence="2">Uncharacterized protein</fullName>
    </submittedName>
</protein>
<dbReference type="EMBL" id="JAHXDN010000001">
    <property type="protein sequence ID" value="MBW4706389.1"/>
    <property type="molecule type" value="Genomic_DNA"/>
</dbReference>
<evidence type="ECO:0000313" key="2">
    <source>
        <dbReference type="EMBL" id="MBW4706389.1"/>
    </source>
</evidence>
<keyword evidence="1" id="KW-0472">Membrane</keyword>
<keyword evidence="1" id="KW-1133">Transmembrane helix</keyword>
<evidence type="ECO:0000313" key="3">
    <source>
        <dbReference type="Proteomes" id="UP001138661"/>
    </source>
</evidence>
<keyword evidence="3" id="KW-1185">Reference proteome</keyword>
<dbReference type="Proteomes" id="UP001138661">
    <property type="component" value="Unassembled WGS sequence"/>
</dbReference>
<proteinExistence type="predicted"/>
<keyword evidence="1" id="KW-0812">Transmembrane</keyword>
<feature type="transmembrane region" description="Helical" evidence="1">
    <location>
        <begin position="37"/>
        <end position="58"/>
    </location>
</feature>
<organism evidence="2 3">
    <name type="scientific">Roseobacter insulae</name>
    <dbReference type="NCBI Taxonomy" id="2859783"/>
    <lineage>
        <taxon>Bacteria</taxon>
        <taxon>Pseudomonadati</taxon>
        <taxon>Pseudomonadota</taxon>
        <taxon>Alphaproteobacteria</taxon>
        <taxon>Rhodobacterales</taxon>
        <taxon>Roseobacteraceae</taxon>
        <taxon>Roseobacter</taxon>
    </lineage>
</organism>
<evidence type="ECO:0000256" key="1">
    <source>
        <dbReference type="SAM" id="Phobius"/>
    </source>
</evidence>
<reference evidence="2" key="1">
    <citation type="submission" date="2021-07" db="EMBL/GenBank/DDBJ databases">
        <title>Roseobacter insulae sp. nov., isolated from a tidal flat.</title>
        <authorList>
            <person name="Park S."/>
            <person name="Yoon J.-H."/>
        </authorList>
    </citation>
    <scope>NUCLEOTIDE SEQUENCE</scope>
    <source>
        <strain evidence="2">YSTF-M11</strain>
    </source>
</reference>
<dbReference type="RefSeq" id="WP_219497991.1">
    <property type="nucleotide sequence ID" value="NZ_JAHXDN010000001.1"/>
</dbReference>
<name>A0A9X1FRE4_9RHOB</name>
<dbReference type="AlphaFoldDB" id="A0A9X1FRE4"/>
<sequence>MRDLLITWAAAWPTITVLLLLMDGVIGQWPLAVRTLALTGLMVPLMTMLVVPALNRFVGHLENRHLPSGP</sequence>
<comment type="caution">
    <text evidence="2">The sequence shown here is derived from an EMBL/GenBank/DDBJ whole genome shotgun (WGS) entry which is preliminary data.</text>
</comment>
<accession>A0A9X1FRE4</accession>